<evidence type="ECO:0000313" key="2">
    <source>
        <dbReference type="Proteomes" id="UP000238169"/>
    </source>
</evidence>
<gene>
    <name evidence="1" type="ORF">NOV72_01898</name>
</gene>
<accession>A0A2U3I3F1</accession>
<protein>
    <submittedName>
        <fullName evidence="1">Uncharacterized protein</fullName>
    </submittedName>
</protein>
<name>A0A2U3I3F1_9BURK</name>
<reference evidence="2" key="1">
    <citation type="submission" date="2018-01" db="EMBL/GenBank/DDBJ databases">
        <authorList>
            <person name="Peeters C."/>
        </authorList>
    </citation>
    <scope>NUCLEOTIDE SEQUENCE [LARGE SCALE GENOMIC DNA]</scope>
</reference>
<keyword evidence="2" id="KW-1185">Reference proteome</keyword>
<proteinExistence type="predicted"/>
<dbReference type="AlphaFoldDB" id="A0A2U3I3F1"/>
<evidence type="ECO:0000313" key="1">
    <source>
        <dbReference type="EMBL" id="SPB14655.1"/>
    </source>
</evidence>
<dbReference type="EMBL" id="OGTP01000004">
    <property type="protein sequence ID" value="SPB14655.1"/>
    <property type="molecule type" value="Genomic_DNA"/>
</dbReference>
<organism evidence="1 2">
    <name type="scientific">Caballeronia novacaledonica</name>
    <dbReference type="NCBI Taxonomy" id="1544861"/>
    <lineage>
        <taxon>Bacteria</taxon>
        <taxon>Pseudomonadati</taxon>
        <taxon>Pseudomonadota</taxon>
        <taxon>Betaproteobacteria</taxon>
        <taxon>Burkholderiales</taxon>
        <taxon>Burkholderiaceae</taxon>
        <taxon>Caballeronia</taxon>
    </lineage>
</organism>
<sequence length="31" mass="3289">MDVHSHTAEFKRLNSGSASLGEILSRTTSVG</sequence>
<dbReference type="Proteomes" id="UP000238169">
    <property type="component" value="Unassembled WGS sequence"/>
</dbReference>